<protein>
    <submittedName>
        <fullName evidence="2">Uncharacterized protein</fullName>
    </submittedName>
</protein>
<dbReference type="GeneID" id="67000732"/>
<dbReference type="RefSeq" id="XP_043154048.1">
    <property type="nucleotide sequence ID" value="XM_043298113.1"/>
</dbReference>
<dbReference type="EMBL" id="BHVY01000002">
    <property type="protein sequence ID" value="GIJ83301.1"/>
    <property type="molecule type" value="Genomic_DNA"/>
</dbReference>
<sequence>MFLFRKNKKDAEEETPKCERKFKSAHKRWKNDWCWDEPKTRGTKQRINVQNNQVNPFLEQEARGFAILQRRHRLMQLLGDEEDPAVTEKCPPGYITQTQRELFQKAVQDLMVDYWKNAAALRKMQESWKREYELDKLQLLRAHKDRHGRLYAWAIKKKSTASMDIVPRSVPVVSGVVVVDLPIRTFLQHLMRYAWIVPVLFLAWFVCKALGRVFDQVADEVGSRLRPLVRDWQPPVFKWTPPAVVKSLGNWVLSILLWPGFSCSRPTPGDEESQTADSGDGGRGEPAPPGQTTSTPGAPRTSQPDTGGGVGDLNGVVNAAGIVGSAAGDDPSSGQTSEEAGT</sequence>
<comment type="caution">
    <text evidence="2">The sequence shown here is derived from an EMBL/GenBank/DDBJ whole genome shotgun (WGS) entry which is preliminary data.</text>
</comment>
<proteinExistence type="predicted"/>
<feature type="compositionally biased region" description="Basic and acidic residues" evidence="1">
    <location>
        <begin position="9"/>
        <end position="21"/>
    </location>
</feature>
<dbReference type="OrthoDB" id="4467841at2759"/>
<gene>
    <name evidence="2" type="ORF">Asppvi_002120</name>
</gene>
<organism evidence="2 3">
    <name type="scientific">Aspergillus pseudoviridinutans</name>
    <dbReference type="NCBI Taxonomy" id="1517512"/>
    <lineage>
        <taxon>Eukaryota</taxon>
        <taxon>Fungi</taxon>
        <taxon>Dikarya</taxon>
        <taxon>Ascomycota</taxon>
        <taxon>Pezizomycotina</taxon>
        <taxon>Eurotiomycetes</taxon>
        <taxon>Eurotiomycetidae</taxon>
        <taxon>Eurotiales</taxon>
        <taxon>Aspergillaceae</taxon>
        <taxon>Aspergillus</taxon>
        <taxon>Aspergillus subgen. Fumigati</taxon>
    </lineage>
</organism>
<evidence type="ECO:0000313" key="3">
    <source>
        <dbReference type="Proteomes" id="UP001043456"/>
    </source>
</evidence>
<evidence type="ECO:0000256" key="1">
    <source>
        <dbReference type="SAM" id="MobiDB-lite"/>
    </source>
</evidence>
<feature type="compositionally biased region" description="Polar residues" evidence="1">
    <location>
        <begin position="290"/>
        <end position="305"/>
    </location>
</feature>
<dbReference type="Proteomes" id="UP001043456">
    <property type="component" value="Unassembled WGS sequence"/>
</dbReference>
<reference evidence="2 3" key="1">
    <citation type="submission" date="2018-10" db="EMBL/GenBank/DDBJ databases">
        <title>Pan-genome distribution and transcriptional activeness of fungal secondary metabolism genes in Aspergillus section Fumigati.</title>
        <authorList>
            <person name="Takahashi H."/>
            <person name="Umemura M."/>
            <person name="Ninomiya A."/>
            <person name="Kusuya Y."/>
            <person name="Urayama S."/>
            <person name="Shimizu M."/>
            <person name="Watanabe A."/>
            <person name="Kamei K."/>
            <person name="Yaguchi T."/>
            <person name="Hagiwara D."/>
        </authorList>
    </citation>
    <scope>NUCLEOTIDE SEQUENCE [LARGE SCALE GENOMIC DNA]</scope>
    <source>
        <strain evidence="2 3">IFM 55266</strain>
    </source>
</reference>
<name>A0A9P3B8U9_9EURO</name>
<evidence type="ECO:0000313" key="2">
    <source>
        <dbReference type="EMBL" id="GIJ83301.1"/>
    </source>
</evidence>
<feature type="region of interest" description="Disordered" evidence="1">
    <location>
        <begin position="265"/>
        <end position="342"/>
    </location>
</feature>
<feature type="region of interest" description="Disordered" evidence="1">
    <location>
        <begin position="1"/>
        <end position="21"/>
    </location>
</feature>
<dbReference type="AlphaFoldDB" id="A0A9P3B8U9"/>
<keyword evidence="3" id="KW-1185">Reference proteome</keyword>
<feature type="compositionally biased region" description="Polar residues" evidence="1">
    <location>
        <begin position="332"/>
        <end position="342"/>
    </location>
</feature>
<accession>A0A9P3B8U9</accession>